<keyword evidence="3" id="KW-1185">Reference proteome</keyword>
<evidence type="ECO:0000313" key="3">
    <source>
        <dbReference type="Proteomes" id="UP000233020"/>
    </source>
</evidence>
<dbReference type="GO" id="GO:0005634">
    <property type="term" value="C:nucleus"/>
    <property type="evidence" value="ECO:0007669"/>
    <property type="project" value="InterPro"/>
</dbReference>
<dbReference type="PANTHER" id="PTHR15333:SF2">
    <property type="entry name" value="SNRNA-ACTIVATING PROTEIN COMPLEX SUBUNIT 5"/>
    <property type="match status" value="1"/>
</dbReference>
<dbReference type="InterPro" id="IPR029138">
    <property type="entry name" value="SNAPC5"/>
</dbReference>
<dbReference type="Pfam" id="PF15497">
    <property type="entry name" value="SNAPC5"/>
    <property type="match status" value="1"/>
</dbReference>
<evidence type="ECO:0000256" key="1">
    <source>
        <dbReference type="SAM" id="MobiDB-lite"/>
    </source>
</evidence>
<sequence>MLSRFQELCKEEETLLRLKAALHDQLNRLKVEELALQSMISSRRGDEMLSSQTVPEQSHDTLVHVDNEASINQTTLELSTKSHVTEKEEEEEEESDS</sequence>
<reference evidence="2" key="2">
    <citation type="submission" date="2025-09" db="UniProtKB">
        <authorList>
            <consortium name="Ensembl"/>
        </authorList>
    </citation>
    <scope>IDENTIFICATION</scope>
</reference>
<dbReference type="STRING" id="37293.ENSANAP00000026946"/>
<proteinExistence type="predicted"/>
<dbReference type="PANTHER" id="PTHR15333">
    <property type="entry name" value="SNRNA-ACTIVATING PROTEIN COMPLEX SUBUNIT 5"/>
    <property type="match status" value="1"/>
</dbReference>
<dbReference type="OMA" id="CIINAQT"/>
<reference evidence="2" key="1">
    <citation type="submission" date="2025-08" db="UniProtKB">
        <authorList>
            <consortium name="Ensembl"/>
        </authorList>
    </citation>
    <scope>IDENTIFICATION</scope>
</reference>
<dbReference type="Ensembl" id="ENSANAT00000044910.1">
    <property type="protein sequence ID" value="ENSANAP00000026946.1"/>
    <property type="gene ID" value="ENSANAG00000031261.1"/>
</dbReference>
<accession>A0A2K5E177</accession>
<evidence type="ECO:0008006" key="4">
    <source>
        <dbReference type="Google" id="ProtNLM"/>
    </source>
</evidence>
<dbReference type="AlphaFoldDB" id="A0A2K5E177"/>
<feature type="compositionally biased region" description="Polar residues" evidence="1">
    <location>
        <begin position="71"/>
        <end position="82"/>
    </location>
</feature>
<evidence type="ECO:0000313" key="2">
    <source>
        <dbReference type="Ensembl" id="ENSANAP00000026946.1"/>
    </source>
</evidence>
<feature type="region of interest" description="Disordered" evidence="1">
    <location>
        <begin position="71"/>
        <end position="97"/>
    </location>
</feature>
<feature type="compositionally biased region" description="Acidic residues" evidence="1">
    <location>
        <begin position="87"/>
        <end position="97"/>
    </location>
</feature>
<dbReference type="Proteomes" id="UP000233020">
    <property type="component" value="Unplaced"/>
</dbReference>
<organism evidence="2 3">
    <name type="scientific">Aotus nancymaae</name>
    <name type="common">Ma's night monkey</name>
    <dbReference type="NCBI Taxonomy" id="37293"/>
    <lineage>
        <taxon>Eukaryota</taxon>
        <taxon>Metazoa</taxon>
        <taxon>Chordata</taxon>
        <taxon>Craniata</taxon>
        <taxon>Vertebrata</taxon>
        <taxon>Euteleostomi</taxon>
        <taxon>Mammalia</taxon>
        <taxon>Eutheria</taxon>
        <taxon>Euarchontoglires</taxon>
        <taxon>Primates</taxon>
        <taxon>Haplorrhini</taxon>
        <taxon>Platyrrhini</taxon>
        <taxon>Aotidae</taxon>
        <taxon>Aotus</taxon>
    </lineage>
</organism>
<dbReference type="GO" id="GO:0006366">
    <property type="term" value="P:transcription by RNA polymerase II"/>
    <property type="evidence" value="ECO:0007669"/>
    <property type="project" value="InterPro"/>
</dbReference>
<name>A0A2K5E177_AOTNA</name>
<dbReference type="GO" id="GO:0006384">
    <property type="term" value="P:transcription initiation at RNA polymerase III promoter"/>
    <property type="evidence" value="ECO:0007669"/>
    <property type="project" value="InterPro"/>
</dbReference>
<protein>
    <recommendedName>
        <fullName evidence="4">Small nuclear RNA activating complex polypeptide 5</fullName>
    </recommendedName>
</protein>
<dbReference type="GeneTree" id="ENSGT00390000010331"/>